<protein>
    <submittedName>
        <fullName evidence="1">Uncharacterized protein</fullName>
    </submittedName>
</protein>
<dbReference type="AlphaFoldDB" id="A0A2H0WAM3"/>
<accession>A0A2H0WAM3</accession>
<evidence type="ECO:0000313" key="2">
    <source>
        <dbReference type="Proteomes" id="UP000230093"/>
    </source>
</evidence>
<organism evidence="1 2">
    <name type="scientific">Candidatus Beckwithbacteria bacterium CG10_big_fil_rev_8_21_14_0_10_34_10</name>
    <dbReference type="NCBI Taxonomy" id="1974495"/>
    <lineage>
        <taxon>Bacteria</taxon>
        <taxon>Candidatus Beckwithiibacteriota</taxon>
    </lineage>
</organism>
<gene>
    <name evidence="1" type="ORF">COT75_03790</name>
</gene>
<reference evidence="2" key="1">
    <citation type="submission" date="2017-09" db="EMBL/GenBank/DDBJ databases">
        <title>Depth-based differentiation of microbial function through sediment-hosted aquifers and enrichment of novel symbionts in the deep terrestrial subsurface.</title>
        <authorList>
            <person name="Probst A.J."/>
            <person name="Ladd B."/>
            <person name="Jarett J.K."/>
            <person name="Geller-Mcgrath D.E."/>
            <person name="Sieber C.M.K."/>
            <person name="Emerson J.B."/>
            <person name="Anantharaman K."/>
            <person name="Thomas B.C."/>
            <person name="Malmstrom R."/>
            <person name="Stieglmeier M."/>
            <person name="Klingl A."/>
            <person name="Woyke T."/>
            <person name="Ryan C.M."/>
            <person name="Banfield J.F."/>
        </authorList>
    </citation>
    <scope>NUCLEOTIDE SEQUENCE [LARGE SCALE GENOMIC DNA]</scope>
</reference>
<dbReference type="EMBL" id="PEZT01000023">
    <property type="protein sequence ID" value="PIS08959.1"/>
    <property type="molecule type" value="Genomic_DNA"/>
</dbReference>
<proteinExistence type="predicted"/>
<evidence type="ECO:0000313" key="1">
    <source>
        <dbReference type="EMBL" id="PIS08959.1"/>
    </source>
</evidence>
<sequence length="62" mass="7152">MSGRKGYHNLWTRPVSPEVQARMPEETDTFMDLTPGVISRQMLGERLFGFWKDLAGLLRQIS</sequence>
<comment type="caution">
    <text evidence="1">The sequence shown here is derived from an EMBL/GenBank/DDBJ whole genome shotgun (WGS) entry which is preliminary data.</text>
</comment>
<name>A0A2H0WAM3_9BACT</name>
<dbReference type="Proteomes" id="UP000230093">
    <property type="component" value="Unassembled WGS sequence"/>
</dbReference>